<feature type="compositionally biased region" description="Basic residues" evidence="1">
    <location>
        <begin position="431"/>
        <end position="441"/>
    </location>
</feature>
<sequence>MSKSHRELHPLLCDEYSDEEVHTSSPKYHKRYSTSSGRARAQVKGAAAILNRWPDHLTTILIYWWIAFGMIAVLIFVIYNSVVAIALLPQTHLRPAKLQSLENNIIDASPDALLPNIFMHVFVNNSNILNVKEHLWYIEPFAKKYSLFQKNLIFVINDYTDDIISVSDEMKNEMALNSLWSKQNDVVKGRFENNITYKVISLSKYMDDSPIRKFWRRLPQQFMQFLTRCIAIWEKGGVAFNPEILASHHFSPVYKQKIYTFLNQYVNVTKTTPQYKKSEKVKNKRRLNNIRDIIENLENEDNSNQIQYNLSEAENVKIISTVNYSTKNRRDIRLEILKKRNARKSLSQEQIDTSSLNNYSNVNNNNNSNITNISKQQNNKSKGNDITSKQKLLPIFLKFLHPEPPKSLERNDSISETQKKRLVHDNDSVTKSKKIKNHNHSPKSTETKELKSSDYIVDNTKLSVDLKGNLVATNTSCHAFIGSVFSNAIHHSEEESVTDFIIKELSIFCKGILSSCRGVDVILL</sequence>
<evidence type="ECO:0000256" key="1">
    <source>
        <dbReference type="SAM" id="MobiDB-lite"/>
    </source>
</evidence>
<evidence type="ECO:0000313" key="4">
    <source>
        <dbReference type="Proteomes" id="UP000789524"/>
    </source>
</evidence>
<feature type="compositionally biased region" description="Basic and acidic residues" evidence="1">
    <location>
        <begin position="403"/>
        <end position="430"/>
    </location>
</feature>
<proteinExistence type="predicted"/>
<evidence type="ECO:0000256" key="2">
    <source>
        <dbReference type="SAM" id="Phobius"/>
    </source>
</evidence>
<evidence type="ECO:0000313" key="3">
    <source>
        <dbReference type="EMBL" id="CAG9584673.1"/>
    </source>
</evidence>
<reference evidence="3" key="1">
    <citation type="submission" date="2021-09" db="EMBL/GenBank/DDBJ databases">
        <authorList>
            <person name="Martin H S."/>
        </authorList>
    </citation>
    <scope>NUCLEOTIDE SEQUENCE</scope>
</reference>
<keyword evidence="2" id="KW-0812">Transmembrane</keyword>
<keyword evidence="2" id="KW-0472">Membrane</keyword>
<accession>A0A8J2VX40</accession>
<gene>
    <name evidence="3" type="ORF">DCHRY22_LOCUS15224</name>
</gene>
<name>A0A8J2VX40_9NEOP</name>
<dbReference type="OrthoDB" id="7214977at2759"/>
<feature type="compositionally biased region" description="Low complexity" evidence="1">
    <location>
        <begin position="353"/>
        <end position="380"/>
    </location>
</feature>
<feature type="transmembrane region" description="Helical" evidence="2">
    <location>
        <begin position="62"/>
        <end position="88"/>
    </location>
</feature>
<organism evidence="3 4">
    <name type="scientific">Danaus chrysippus</name>
    <name type="common">African queen</name>
    <dbReference type="NCBI Taxonomy" id="151541"/>
    <lineage>
        <taxon>Eukaryota</taxon>
        <taxon>Metazoa</taxon>
        <taxon>Ecdysozoa</taxon>
        <taxon>Arthropoda</taxon>
        <taxon>Hexapoda</taxon>
        <taxon>Insecta</taxon>
        <taxon>Pterygota</taxon>
        <taxon>Neoptera</taxon>
        <taxon>Endopterygota</taxon>
        <taxon>Lepidoptera</taxon>
        <taxon>Glossata</taxon>
        <taxon>Ditrysia</taxon>
        <taxon>Papilionoidea</taxon>
        <taxon>Nymphalidae</taxon>
        <taxon>Danainae</taxon>
        <taxon>Danaini</taxon>
        <taxon>Danaina</taxon>
        <taxon>Danaus</taxon>
        <taxon>Anosia</taxon>
    </lineage>
</organism>
<feature type="region of interest" description="Disordered" evidence="1">
    <location>
        <begin position="343"/>
        <end position="385"/>
    </location>
</feature>
<protein>
    <submittedName>
        <fullName evidence="3">(African queen) hypothetical protein</fullName>
    </submittedName>
</protein>
<keyword evidence="4" id="KW-1185">Reference proteome</keyword>
<dbReference type="Proteomes" id="UP000789524">
    <property type="component" value="Unassembled WGS sequence"/>
</dbReference>
<keyword evidence="2" id="KW-1133">Transmembrane helix</keyword>
<comment type="caution">
    <text evidence="3">The sequence shown here is derived from an EMBL/GenBank/DDBJ whole genome shotgun (WGS) entry which is preliminary data.</text>
</comment>
<dbReference type="AlphaFoldDB" id="A0A8J2VX40"/>
<dbReference type="EMBL" id="CAKASE010000082">
    <property type="protein sequence ID" value="CAG9584673.1"/>
    <property type="molecule type" value="Genomic_DNA"/>
</dbReference>
<feature type="region of interest" description="Disordered" evidence="1">
    <location>
        <begin position="403"/>
        <end position="450"/>
    </location>
</feature>